<gene>
    <name evidence="3" type="ORF">D1B32_02790</name>
</gene>
<dbReference type="PRINTS" id="PR00081">
    <property type="entry name" value="GDHRDH"/>
</dbReference>
<evidence type="ECO:0000313" key="3">
    <source>
        <dbReference type="EMBL" id="RHW35568.1"/>
    </source>
</evidence>
<dbReference type="PRINTS" id="PR00080">
    <property type="entry name" value="SDRFAMILY"/>
</dbReference>
<dbReference type="PANTHER" id="PTHR43477">
    <property type="entry name" value="DIHYDROANTICAPSIN 7-DEHYDROGENASE"/>
    <property type="match status" value="1"/>
</dbReference>
<keyword evidence="4" id="KW-1185">Reference proteome</keyword>
<organism evidence="3 4">
    <name type="scientific">Oceanobacillus profundus</name>
    <dbReference type="NCBI Taxonomy" id="372463"/>
    <lineage>
        <taxon>Bacteria</taxon>
        <taxon>Bacillati</taxon>
        <taxon>Bacillota</taxon>
        <taxon>Bacilli</taxon>
        <taxon>Bacillales</taxon>
        <taxon>Bacillaceae</taxon>
        <taxon>Oceanobacillus</taxon>
    </lineage>
</organism>
<name>A0A417YPQ3_9BACI</name>
<reference evidence="3 4" key="1">
    <citation type="journal article" date="2007" name="Int. J. Syst. Evol. Microbiol.">
        <title>Oceanobacillus profundus sp. nov., isolated from a deep-sea sediment core.</title>
        <authorList>
            <person name="Kim Y.G."/>
            <person name="Choi D.H."/>
            <person name="Hyun S."/>
            <person name="Cho B.C."/>
        </authorList>
    </citation>
    <scope>NUCLEOTIDE SEQUENCE [LARGE SCALE GENOMIC DNA]</scope>
    <source>
        <strain evidence="3 4">DSM 18246</strain>
    </source>
</reference>
<dbReference type="FunFam" id="3.40.50.720:FF:000173">
    <property type="entry name" value="3-oxoacyl-[acyl-carrier protein] reductase"/>
    <property type="match status" value="1"/>
</dbReference>
<evidence type="ECO:0000313" key="4">
    <source>
        <dbReference type="Proteomes" id="UP000285456"/>
    </source>
</evidence>
<dbReference type="RefSeq" id="WP_095308041.1">
    <property type="nucleotide sequence ID" value="NZ_PHUT01000001.1"/>
</dbReference>
<dbReference type="PANTHER" id="PTHR43477:SF1">
    <property type="entry name" value="DIHYDROANTICAPSIN 7-DEHYDROGENASE"/>
    <property type="match status" value="1"/>
</dbReference>
<dbReference type="PROSITE" id="PS00061">
    <property type="entry name" value="ADH_SHORT"/>
    <property type="match status" value="1"/>
</dbReference>
<dbReference type="Pfam" id="PF13561">
    <property type="entry name" value="adh_short_C2"/>
    <property type="match status" value="1"/>
</dbReference>
<dbReference type="GO" id="GO:0016491">
    <property type="term" value="F:oxidoreductase activity"/>
    <property type="evidence" value="ECO:0007669"/>
    <property type="project" value="UniProtKB-KW"/>
</dbReference>
<dbReference type="InterPro" id="IPR036291">
    <property type="entry name" value="NAD(P)-bd_dom_sf"/>
</dbReference>
<evidence type="ECO:0000256" key="2">
    <source>
        <dbReference type="ARBA" id="ARBA00023002"/>
    </source>
</evidence>
<comment type="caution">
    <text evidence="3">The sequence shown here is derived from an EMBL/GenBank/DDBJ whole genome shotgun (WGS) entry which is preliminary data.</text>
</comment>
<dbReference type="InterPro" id="IPR051122">
    <property type="entry name" value="SDR_DHRS6-like"/>
</dbReference>
<dbReference type="SUPFAM" id="SSF51735">
    <property type="entry name" value="NAD(P)-binding Rossmann-fold domains"/>
    <property type="match status" value="1"/>
</dbReference>
<dbReference type="AlphaFoldDB" id="A0A417YPQ3"/>
<evidence type="ECO:0000256" key="1">
    <source>
        <dbReference type="ARBA" id="ARBA00006484"/>
    </source>
</evidence>
<accession>A0A417YPQ3</accession>
<dbReference type="InterPro" id="IPR002347">
    <property type="entry name" value="SDR_fam"/>
</dbReference>
<dbReference type="OrthoDB" id="9803333at2"/>
<dbReference type="EMBL" id="QWEH01000001">
    <property type="protein sequence ID" value="RHW35568.1"/>
    <property type="molecule type" value="Genomic_DNA"/>
</dbReference>
<protein>
    <submittedName>
        <fullName evidence="3">SDR family oxidoreductase</fullName>
    </submittedName>
</protein>
<comment type="similarity">
    <text evidence="1">Belongs to the short-chain dehydrogenases/reductases (SDR) family.</text>
</comment>
<dbReference type="Gene3D" id="3.40.50.720">
    <property type="entry name" value="NAD(P)-binding Rossmann-like Domain"/>
    <property type="match status" value="1"/>
</dbReference>
<dbReference type="InterPro" id="IPR020904">
    <property type="entry name" value="Sc_DH/Rdtase_CS"/>
</dbReference>
<dbReference type="Proteomes" id="UP000285456">
    <property type="component" value="Unassembled WGS sequence"/>
</dbReference>
<proteinExistence type="inferred from homology"/>
<sequence>MERKKAILVIGGAAGIGKDYVKNRAARGDSVIFTDLNKEAGEALVNELALKGKEATFFQHDVTDWENTKGIINKVIKQFGRIDTLVHSAGITVSKSFEELTFPTWKKTISVNLTGLFYAVKAVIPEMLHHKGGNIIIIGSGSAITGTGGGVHYAASKGGAFGLMRAIASKYSHLGIKINLVAPRVIQTEMLDRLYPTEESLEKLVQKIPVRKIGTLSDTTNAINFLASKESDFIQGQVLLIDGGRTFLS</sequence>
<keyword evidence="2" id="KW-0560">Oxidoreductase</keyword>